<keyword evidence="3" id="KW-1185">Reference proteome</keyword>
<gene>
    <name evidence="2" type="ORF">PT974_04598</name>
</gene>
<dbReference type="Proteomes" id="UP001338125">
    <property type="component" value="Unassembled WGS sequence"/>
</dbReference>
<name>A0ABR0SWK7_9HYPO</name>
<protein>
    <submittedName>
        <fullName evidence="2">Heterokaryon incompatibility 6-like protein</fullName>
    </submittedName>
</protein>
<accession>A0ABR0SWK7</accession>
<dbReference type="EMBL" id="JAVFKD010000004">
    <property type="protein sequence ID" value="KAK5996170.1"/>
    <property type="molecule type" value="Genomic_DNA"/>
</dbReference>
<reference evidence="2 3" key="1">
    <citation type="submission" date="2024-01" db="EMBL/GenBank/DDBJ databases">
        <title>Complete genome of Cladobotryum mycophilum ATHUM6906.</title>
        <authorList>
            <person name="Christinaki A.C."/>
            <person name="Myridakis A.I."/>
            <person name="Kouvelis V.N."/>
        </authorList>
    </citation>
    <scope>NUCLEOTIDE SEQUENCE [LARGE SCALE GENOMIC DNA]</scope>
    <source>
        <strain evidence="2 3">ATHUM6906</strain>
    </source>
</reference>
<dbReference type="InterPro" id="IPR052895">
    <property type="entry name" value="HetReg/Transcr_Mod"/>
</dbReference>
<evidence type="ECO:0000313" key="2">
    <source>
        <dbReference type="EMBL" id="KAK5996170.1"/>
    </source>
</evidence>
<evidence type="ECO:0000313" key="3">
    <source>
        <dbReference type="Proteomes" id="UP001338125"/>
    </source>
</evidence>
<dbReference type="Pfam" id="PF06985">
    <property type="entry name" value="HET"/>
    <property type="match status" value="1"/>
</dbReference>
<dbReference type="PANTHER" id="PTHR24148:SF64">
    <property type="entry name" value="HETEROKARYON INCOMPATIBILITY DOMAIN-CONTAINING PROTEIN"/>
    <property type="match status" value="1"/>
</dbReference>
<dbReference type="InterPro" id="IPR010730">
    <property type="entry name" value="HET"/>
</dbReference>
<evidence type="ECO:0000259" key="1">
    <source>
        <dbReference type="Pfam" id="PF06985"/>
    </source>
</evidence>
<dbReference type="InterPro" id="IPR036770">
    <property type="entry name" value="Ankyrin_rpt-contain_sf"/>
</dbReference>
<comment type="caution">
    <text evidence="2">The sequence shown here is derived from an EMBL/GenBank/DDBJ whole genome shotgun (WGS) entry which is preliminary data.</text>
</comment>
<proteinExistence type="predicted"/>
<dbReference type="PANTHER" id="PTHR24148">
    <property type="entry name" value="ANKYRIN REPEAT DOMAIN-CONTAINING PROTEIN 39 HOMOLOG-RELATED"/>
    <property type="match status" value="1"/>
</dbReference>
<feature type="domain" description="Heterokaryon incompatibility" evidence="1">
    <location>
        <begin position="44"/>
        <end position="204"/>
    </location>
</feature>
<sequence>MEKYKYEPLDLSGAAIRLLRLHKGSGGKISCDLFHTTRDNANSYEALSYTWGSVQTVKTVTVNGKNLDITKNLFVALGYLRQKDRDRTLWVDAICIDQSDHKERGHQVQQMGGIYKQADSVIFWLGIADYHVNVFMKSMQLLQDTSTAPECKTWKKQDDRWQGLWQKLQPILRALHGTSWTAQRRGLQTILHRPWFRRVWILQEVAHARTALVCCGKRSFSAHLFGLAPLLLWVTPDSHCQAVLDIMPGAWRQSSWWGQNRDLYTLLLHFGDSEASEPRDLIYALRAISADTRDLDILQPDYNKTEEMLVYDVLSFLHYRVDNTLKVRQRPKSVRQLVATLRTLNPISCVTLASVSKKSNMKMLLNRTEIKVNLQLLKTAVRHDASGELTKLLLHRQRDELRLDREIFIAAVKNPTAAVSLTKTLLANQKNFLNFTSVVENAALHARDAVRLIQLLLRCRENDIIITETLLLNAINNYGIEKPWLDFICARRTNPFVFSELHIEAALRRRPTYPEIVKLFTRHHSKELKVTKRLIIAATGHRKLGITTLSLLLLGLEASDSKVTETELVTFIRWSDISVIGLFLKIRLGPLRFTAKAVLAAVGNRRGQDVLAEIVSRRSRDIEFEEDAALEMMNHFGNLIEYSTIIFQPNRSINTTLVPRDSVPNSTLPPSSNLSNNDVAGGHLDTIYLFLARRQDVINAAPTSICRALLQPAAKNNQCHVSSLLFSPKENIEPSFCWDIESEASIGRALFEHEADIKTVRNEGKTPLIRTHAGRELGIVQVLAANNAETSNLPIRRPLIIEKGVWEACNVLRVMLQYDADDWNSALRVMGDTQCCNHNSAPTWDAIIEAEGEEGKTPLIMATEKKGH</sequence>
<dbReference type="Gene3D" id="1.25.40.20">
    <property type="entry name" value="Ankyrin repeat-containing domain"/>
    <property type="match status" value="1"/>
</dbReference>
<organism evidence="2 3">
    <name type="scientific">Cladobotryum mycophilum</name>
    <dbReference type="NCBI Taxonomy" id="491253"/>
    <lineage>
        <taxon>Eukaryota</taxon>
        <taxon>Fungi</taxon>
        <taxon>Dikarya</taxon>
        <taxon>Ascomycota</taxon>
        <taxon>Pezizomycotina</taxon>
        <taxon>Sordariomycetes</taxon>
        <taxon>Hypocreomycetidae</taxon>
        <taxon>Hypocreales</taxon>
        <taxon>Hypocreaceae</taxon>
        <taxon>Cladobotryum</taxon>
    </lineage>
</organism>
<dbReference type="SUPFAM" id="SSF48403">
    <property type="entry name" value="Ankyrin repeat"/>
    <property type="match status" value="1"/>
</dbReference>